<gene>
    <name evidence="1" type="ORF">HS1_000413</name>
    <name evidence="2" type="ORF">HS1_000922</name>
</gene>
<accession>A0A7U4QJ03</accession>
<protein>
    <submittedName>
        <fullName evidence="2">CopG-like DNA-binding domain protein</fullName>
    </submittedName>
</protein>
<dbReference type="GO" id="GO:0006355">
    <property type="term" value="P:regulation of DNA-templated transcription"/>
    <property type="evidence" value="ECO:0007669"/>
    <property type="project" value="InterPro"/>
</dbReference>
<dbReference type="GO" id="GO:0003677">
    <property type="term" value="F:DNA binding"/>
    <property type="evidence" value="ECO:0007669"/>
    <property type="project" value="UniProtKB-KW"/>
</dbReference>
<evidence type="ECO:0000313" key="1">
    <source>
        <dbReference type="EMBL" id="AMM40219.1"/>
    </source>
</evidence>
<dbReference type="AlphaFoldDB" id="A0A7U4QJ03"/>
<name>A0A7U4QJ03_DESA2</name>
<proteinExistence type="predicted"/>
<dbReference type="Gene3D" id="6.10.180.10">
    <property type="entry name" value="Antitoxin ParD"/>
    <property type="match status" value="1"/>
</dbReference>
<dbReference type="InterPro" id="IPR045944">
    <property type="entry name" value="DUF6364"/>
</dbReference>
<dbReference type="EMBL" id="CP013015">
    <property type="protein sequence ID" value="AMM40726.1"/>
    <property type="molecule type" value="Genomic_DNA"/>
</dbReference>
<dbReference type="KEGG" id="daw:HS1_000413"/>
<evidence type="ECO:0000313" key="3">
    <source>
        <dbReference type="Proteomes" id="UP000070560"/>
    </source>
</evidence>
<organism evidence="1 3">
    <name type="scientific">Desulfofervidus auxilii</name>
    <dbReference type="NCBI Taxonomy" id="1621989"/>
    <lineage>
        <taxon>Bacteria</taxon>
        <taxon>Pseudomonadati</taxon>
        <taxon>Thermodesulfobacteriota</taxon>
        <taxon>Candidatus Desulfofervidia</taxon>
        <taxon>Candidatus Desulfofervidales</taxon>
        <taxon>Candidatus Desulfofervidaceae</taxon>
        <taxon>Candidatus Desulfofervidus</taxon>
    </lineage>
</organism>
<evidence type="ECO:0000313" key="2">
    <source>
        <dbReference type="EMBL" id="AMM40726.1"/>
    </source>
</evidence>
<keyword evidence="2" id="KW-0238">DNA-binding</keyword>
<dbReference type="Pfam" id="PF19891">
    <property type="entry name" value="DUF6364"/>
    <property type="match status" value="1"/>
</dbReference>
<sequence length="76" mass="8959">MATKILTIAVSEEIWKKIKQIAALQGKSISALMREQIEKFLGEENRYTEVHERIAKIAKENRGKLEKWERKELYDV</sequence>
<keyword evidence="3" id="KW-1185">Reference proteome</keyword>
<dbReference type="EMBL" id="CP013015">
    <property type="protein sequence ID" value="AMM40219.1"/>
    <property type="molecule type" value="Genomic_DNA"/>
</dbReference>
<dbReference type="Proteomes" id="UP000070560">
    <property type="component" value="Chromosome"/>
</dbReference>
<dbReference type="KEGG" id="daw:HS1_000922"/>
<dbReference type="RefSeq" id="WP_066060513.1">
    <property type="nucleotide sequence ID" value="NZ_CP013015.1"/>
</dbReference>
<dbReference type="SUPFAM" id="SSF47598">
    <property type="entry name" value="Ribbon-helix-helix"/>
    <property type="match status" value="1"/>
</dbReference>
<dbReference type="InterPro" id="IPR010985">
    <property type="entry name" value="Ribbon_hlx_hlx"/>
</dbReference>
<dbReference type="InterPro" id="IPR038296">
    <property type="entry name" value="ParD_sf"/>
</dbReference>
<reference evidence="1 3" key="1">
    <citation type="submission" date="2015-10" db="EMBL/GenBank/DDBJ databases">
        <title>Candidatus Desulfofervidus auxilii, a hydrogenotrophic sulfate-reducing bacterium involved in the thermophilic anaerobic oxidation of methane.</title>
        <authorList>
            <person name="Krukenberg V."/>
            <person name="Richter M."/>
            <person name="Wegener G."/>
        </authorList>
    </citation>
    <scope>NUCLEOTIDE SEQUENCE [LARGE SCALE GENOMIC DNA]</scope>
    <source>
        <strain evidence="1 3">HS1</strain>
    </source>
</reference>